<evidence type="ECO:0000313" key="3">
    <source>
        <dbReference type="Proteomes" id="UP000001542"/>
    </source>
</evidence>
<gene>
    <name evidence="2" type="ORF">TVAG_146460</name>
</gene>
<protein>
    <submittedName>
        <fullName evidence="2">Uncharacterized protein</fullName>
    </submittedName>
</protein>
<dbReference type="VEuPathDB" id="TrichDB:TVAGG3_0361330"/>
<accession>A2DKV0</accession>
<evidence type="ECO:0000313" key="2">
    <source>
        <dbReference type="EMBL" id="EAY18903.1"/>
    </source>
</evidence>
<proteinExistence type="predicted"/>
<reference evidence="2" key="2">
    <citation type="journal article" date="2007" name="Science">
        <title>Draft genome sequence of the sexually transmitted pathogen Trichomonas vaginalis.</title>
        <authorList>
            <person name="Carlton J.M."/>
            <person name="Hirt R.P."/>
            <person name="Silva J.C."/>
            <person name="Delcher A.L."/>
            <person name="Schatz M."/>
            <person name="Zhao Q."/>
            <person name="Wortman J.R."/>
            <person name="Bidwell S.L."/>
            <person name="Alsmark U.C.M."/>
            <person name="Besteiro S."/>
            <person name="Sicheritz-Ponten T."/>
            <person name="Noel C.J."/>
            <person name="Dacks J.B."/>
            <person name="Foster P.G."/>
            <person name="Simillion C."/>
            <person name="Van de Peer Y."/>
            <person name="Miranda-Saavedra D."/>
            <person name="Barton G.J."/>
            <person name="Westrop G.D."/>
            <person name="Mueller S."/>
            <person name="Dessi D."/>
            <person name="Fiori P.L."/>
            <person name="Ren Q."/>
            <person name="Paulsen I."/>
            <person name="Zhang H."/>
            <person name="Bastida-Corcuera F.D."/>
            <person name="Simoes-Barbosa A."/>
            <person name="Brown M.T."/>
            <person name="Hayes R.D."/>
            <person name="Mukherjee M."/>
            <person name="Okumura C.Y."/>
            <person name="Schneider R."/>
            <person name="Smith A.J."/>
            <person name="Vanacova S."/>
            <person name="Villalvazo M."/>
            <person name="Haas B.J."/>
            <person name="Pertea M."/>
            <person name="Feldblyum T.V."/>
            <person name="Utterback T.R."/>
            <person name="Shu C.L."/>
            <person name="Osoegawa K."/>
            <person name="de Jong P.J."/>
            <person name="Hrdy I."/>
            <person name="Horvathova L."/>
            <person name="Zubacova Z."/>
            <person name="Dolezal P."/>
            <person name="Malik S.B."/>
            <person name="Logsdon J.M. Jr."/>
            <person name="Henze K."/>
            <person name="Gupta A."/>
            <person name="Wang C.C."/>
            <person name="Dunne R.L."/>
            <person name="Upcroft J.A."/>
            <person name="Upcroft P."/>
            <person name="White O."/>
            <person name="Salzberg S.L."/>
            <person name="Tang P."/>
            <person name="Chiu C.-H."/>
            <person name="Lee Y.-S."/>
            <person name="Embley T.M."/>
            <person name="Coombs G.H."/>
            <person name="Mottram J.C."/>
            <person name="Tachezy J."/>
            <person name="Fraser-Liggett C.M."/>
            <person name="Johnson P.J."/>
        </authorList>
    </citation>
    <scope>NUCLEOTIDE SEQUENCE [LARGE SCALE GENOMIC DNA]</scope>
    <source>
        <strain evidence="2">G3</strain>
    </source>
</reference>
<evidence type="ECO:0000256" key="1">
    <source>
        <dbReference type="SAM" id="MobiDB-lite"/>
    </source>
</evidence>
<dbReference type="OrthoDB" id="429991at2759"/>
<dbReference type="InterPro" id="IPR010736">
    <property type="entry name" value="SHIPPO-rpt"/>
</dbReference>
<dbReference type="PANTHER" id="PTHR21580">
    <property type="entry name" value="SHIPPO-1-RELATED"/>
    <property type="match status" value="1"/>
</dbReference>
<dbReference type="KEGG" id="tva:5464424"/>
<dbReference type="InParanoid" id="A2DKV0"/>
<dbReference type="VEuPathDB" id="TrichDB:TVAG_146460"/>
<keyword evidence="3" id="KW-1185">Reference proteome</keyword>
<feature type="compositionally biased region" description="Polar residues" evidence="1">
    <location>
        <begin position="194"/>
        <end position="204"/>
    </location>
</feature>
<dbReference type="AlphaFoldDB" id="A2DKV0"/>
<dbReference type="EMBL" id="DS113213">
    <property type="protein sequence ID" value="EAY18903.1"/>
    <property type="molecule type" value="Genomic_DNA"/>
</dbReference>
<dbReference type="Pfam" id="PF07004">
    <property type="entry name" value="SHIPPO-rpt"/>
    <property type="match status" value="6"/>
</dbReference>
<organism evidence="2 3">
    <name type="scientific">Trichomonas vaginalis (strain ATCC PRA-98 / G3)</name>
    <dbReference type="NCBI Taxonomy" id="412133"/>
    <lineage>
        <taxon>Eukaryota</taxon>
        <taxon>Metamonada</taxon>
        <taxon>Parabasalia</taxon>
        <taxon>Trichomonadida</taxon>
        <taxon>Trichomonadidae</taxon>
        <taxon>Trichomonas</taxon>
    </lineage>
</organism>
<feature type="region of interest" description="Disordered" evidence="1">
    <location>
        <begin position="85"/>
        <end position="205"/>
    </location>
</feature>
<dbReference type="PANTHER" id="PTHR21580:SF28">
    <property type="entry name" value="BOREALIN N-TERMINAL DOMAIN-CONTAINING PROTEIN-RELATED"/>
    <property type="match status" value="1"/>
</dbReference>
<dbReference type="RefSeq" id="XP_001579889.1">
    <property type="nucleotide sequence ID" value="XM_001579839.1"/>
</dbReference>
<dbReference type="Proteomes" id="UP000001542">
    <property type="component" value="Unassembled WGS sequence"/>
</dbReference>
<name>A2DKV0_TRIV3</name>
<sequence>MSDFFVPLPPDAPPEPIGTYVTSSARMSSPGPGAYTTRKEISDDIPKIKIKGRYEEKRDVNNAPYVDIKTTIGTGIKWTMKGRTKINEPESTPGPYDYSKPLGSDSPKVYIHTKTDHEHREITPGPGEYKVTSDFGDPRKGARFHGPSERSMPTKNDTPGPGAYKIREPQTARGARIGQRTYKDQVEDTPGPGQYQTPRFSPNKNKGYIGQIIRETVDITGPGPASYDTQRKILASTPRIYMHGRTKEHVDVTSAPYQDTRPKYSGPRYSMRSRYYSRDTETTPGVDYCPPEFGKDLPPVKITGTRRERSVEVTPGPGSYYVSKSFGSDAIKSTFHGPRTRGISTAVSGSTPSPADYSVSLNGVRPSSPRISIGRRYHSEQISQGGEYVQLQSTLRGPKFTMRPRATLDVCYG</sequence>
<dbReference type="InterPro" id="IPR051291">
    <property type="entry name" value="CIMAP"/>
</dbReference>
<reference evidence="2" key="1">
    <citation type="submission" date="2006-10" db="EMBL/GenBank/DDBJ databases">
        <authorList>
            <person name="Amadeo P."/>
            <person name="Zhao Q."/>
            <person name="Wortman J."/>
            <person name="Fraser-Liggett C."/>
            <person name="Carlton J."/>
        </authorList>
    </citation>
    <scope>NUCLEOTIDE SEQUENCE</scope>
    <source>
        <strain evidence="2">G3</strain>
    </source>
</reference>
<feature type="compositionally biased region" description="Basic and acidic residues" evidence="1">
    <location>
        <begin position="113"/>
        <end position="122"/>
    </location>
</feature>